<proteinExistence type="predicted"/>
<name>A0AA87ZNB9_FICCA</name>
<sequence length="104" mass="11128">MGGQGLGRVAFIVMIVMVLCNSVQVQSISQCVVECQQLCAGSEDPQCSISCLKNKCDKQPPAAVYYCSLGCATYRCTDFSTSEKVGGCVVSCSNNCSKFYGLRK</sequence>
<accession>A0AA87ZNB9</accession>
<dbReference type="PANTHER" id="PTHR36312">
    <property type="entry name" value="THIONIN-LIKE PROTEIN 1"/>
    <property type="match status" value="1"/>
</dbReference>
<dbReference type="Proteomes" id="UP001187192">
    <property type="component" value="Unassembled WGS sequence"/>
</dbReference>
<protein>
    <recommendedName>
        <fullName evidence="4">Thionin-like protein</fullName>
    </recommendedName>
</protein>
<comment type="caution">
    <text evidence="2">The sequence shown here is derived from an EMBL/GenBank/DDBJ whole genome shotgun (WGS) entry which is preliminary data.</text>
</comment>
<evidence type="ECO:0000313" key="2">
    <source>
        <dbReference type="EMBL" id="GMN37262.1"/>
    </source>
</evidence>
<organism evidence="2 3">
    <name type="scientific">Ficus carica</name>
    <name type="common">Common fig</name>
    <dbReference type="NCBI Taxonomy" id="3494"/>
    <lineage>
        <taxon>Eukaryota</taxon>
        <taxon>Viridiplantae</taxon>
        <taxon>Streptophyta</taxon>
        <taxon>Embryophyta</taxon>
        <taxon>Tracheophyta</taxon>
        <taxon>Spermatophyta</taxon>
        <taxon>Magnoliopsida</taxon>
        <taxon>eudicotyledons</taxon>
        <taxon>Gunneridae</taxon>
        <taxon>Pentapetalae</taxon>
        <taxon>rosids</taxon>
        <taxon>fabids</taxon>
        <taxon>Rosales</taxon>
        <taxon>Moraceae</taxon>
        <taxon>Ficeae</taxon>
        <taxon>Ficus</taxon>
    </lineage>
</organism>
<evidence type="ECO:0000313" key="3">
    <source>
        <dbReference type="Proteomes" id="UP001187192"/>
    </source>
</evidence>
<gene>
    <name evidence="2" type="ORF">TIFTF001_006679</name>
</gene>
<evidence type="ECO:0008006" key="4">
    <source>
        <dbReference type="Google" id="ProtNLM"/>
    </source>
</evidence>
<reference evidence="2" key="1">
    <citation type="submission" date="2023-07" db="EMBL/GenBank/DDBJ databases">
        <title>draft genome sequence of fig (Ficus carica).</title>
        <authorList>
            <person name="Takahashi T."/>
            <person name="Nishimura K."/>
        </authorList>
    </citation>
    <scope>NUCLEOTIDE SEQUENCE</scope>
</reference>
<evidence type="ECO:0000256" key="1">
    <source>
        <dbReference type="SAM" id="SignalP"/>
    </source>
</evidence>
<dbReference type="InterPro" id="IPR038975">
    <property type="entry name" value="THNL"/>
</dbReference>
<keyword evidence="3" id="KW-1185">Reference proteome</keyword>
<keyword evidence="1" id="KW-0732">Signal</keyword>
<dbReference type="PANTHER" id="PTHR36312:SF1">
    <property type="entry name" value="OS01G0594500 PROTEIN"/>
    <property type="match status" value="1"/>
</dbReference>
<dbReference type="EMBL" id="BTGU01000006">
    <property type="protein sequence ID" value="GMN37262.1"/>
    <property type="molecule type" value="Genomic_DNA"/>
</dbReference>
<feature type="signal peptide" evidence="1">
    <location>
        <begin position="1"/>
        <end position="25"/>
    </location>
</feature>
<feature type="chain" id="PRO_5041695782" description="Thionin-like protein" evidence="1">
    <location>
        <begin position="26"/>
        <end position="104"/>
    </location>
</feature>
<dbReference type="AlphaFoldDB" id="A0AA87ZNB9"/>